<evidence type="ECO:0000313" key="1">
    <source>
        <dbReference type="EMBL" id="NMO16379.1"/>
    </source>
</evidence>
<name>A0A848LBS2_9BACT</name>
<protein>
    <submittedName>
        <fullName evidence="1">Uncharacterized protein</fullName>
    </submittedName>
</protein>
<reference evidence="1 2" key="1">
    <citation type="submission" date="2020-04" db="EMBL/GenBank/DDBJ databases">
        <title>Draft genome of Pyxidicoccus fallax type strain.</title>
        <authorList>
            <person name="Whitworth D.E."/>
        </authorList>
    </citation>
    <scope>NUCLEOTIDE SEQUENCE [LARGE SCALE GENOMIC DNA]</scope>
    <source>
        <strain evidence="1 2">DSM 14698</strain>
    </source>
</reference>
<sequence length="65" mass="7173">MPAETFAALQGVLERLGDAHLRAPEATGGRARHPVPQHGFELEYSWDERSRTLTLLGLVRVSHAP</sequence>
<dbReference type="EMBL" id="JABBJJ010000065">
    <property type="protein sequence ID" value="NMO16379.1"/>
    <property type="molecule type" value="Genomic_DNA"/>
</dbReference>
<dbReference type="Proteomes" id="UP000518300">
    <property type="component" value="Unassembled WGS sequence"/>
</dbReference>
<dbReference type="AlphaFoldDB" id="A0A848LBS2"/>
<organism evidence="1 2">
    <name type="scientific">Pyxidicoccus fallax</name>
    <dbReference type="NCBI Taxonomy" id="394095"/>
    <lineage>
        <taxon>Bacteria</taxon>
        <taxon>Pseudomonadati</taxon>
        <taxon>Myxococcota</taxon>
        <taxon>Myxococcia</taxon>
        <taxon>Myxococcales</taxon>
        <taxon>Cystobacterineae</taxon>
        <taxon>Myxococcaceae</taxon>
        <taxon>Pyxidicoccus</taxon>
    </lineage>
</organism>
<accession>A0A848LBS2</accession>
<keyword evidence="2" id="KW-1185">Reference proteome</keyword>
<comment type="caution">
    <text evidence="1">The sequence shown here is derived from an EMBL/GenBank/DDBJ whole genome shotgun (WGS) entry which is preliminary data.</text>
</comment>
<proteinExistence type="predicted"/>
<evidence type="ECO:0000313" key="2">
    <source>
        <dbReference type="Proteomes" id="UP000518300"/>
    </source>
</evidence>
<gene>
    <name evidence="1" type="ORF">HG543_16175</name>
</gene>